<feature type="transmembrane region" description="Helical" evidence="1">
    <location>
        <begin position="54"/>
        <end position="71"/>
    </location>
</feature>
<sequence length="118" mass="12718">MSLTAQEIQDCKALVTSIWGASVAANLDYNEEVVEVVRITVEQISICSQRLADFFSALVIVVGGVAAAVYSRMWLVKGAKRIADEIQNLKEANLQARACIAQAAATYRSPLEMASLGI</sequence>
<keyword evidence="1" id="KW-0472">Membrane</keyword>
<reference evidence="2" key="1">
    <citation type="journal article" date="2015" name="Genome Biol. Evol.">
        <title>Different Ancestries of R Tailocins in Rhizospheric Pseudomonas Isolates.</title>
        <authorList>
            <person name="Ghequire M.G."/>
            <person name="Dillen Y."/>
            <person name="Lambrichts I."/>
            <person name="Proost P."/>
            <person name="Wattiez R."/>
            <person name="De Mot R."/>
        </authorList>
    </citation>
    <scope>NUCLEOTIDE SEQUENCE</scope>
    <source>
        <strain evidence="2">RW10S2</strain>
    </source>
</reference>
<proteinExistence type="predicted"/>
<evidence type="ECO:0000256" key="1">
    <source>
        <dbReference type="SAM" id="Phobius"/>
    </source>
</evidence>
<protein>
    <submittedName>
        <fullName evidence="2">Uncharacterized protein</fullName>
    </submittedName>
</protein>
<evidence type="ECO:0000313" key="2">
    <source>
        <dbReference type="EMBL" id="ALG76582.1"/>
    </source>
</evidence>
<keyword evidence="1" id="KW-0812">Transmembrane</keyword>
<keyword evidence="1" id="KW-1133">Transmembrane helix</keyword>
<name>A0A0N9MX22_PSEPU</name>
<dbReference type="RefSeq" id="WP_186709906.1">
    <property type="nucleotide sequence ID" value="NZ_WBOI01000005.1"/>
</dbReference>
<organism evidence="2">
    <name type="scientific">Pseudomonas putida</name>
    <name type="common">Arthrobacter siderocapsulatus</name>
    <dbReference type="NCBI Taxonomy" id="303"/>
    <lineage>
        <taxon>Bacteria</taxon>
        <taxon>Pseudomonadati</taxon>
        <taxon>Pseudomonadota</taxon>
        <taxon>Gammaproteobacteria</taxon>
        <taxon>Pseudomonadales</taxon>
        <taxon>Pseudomonadaceae</taxon>
        <taxon>Pseudomonas</taxon>
    </lineage>
</organism>
<dbReference type="AlphaFoldDB" id="A0A0N9MX22"/>
<reference evidence="2" key="2">
    <citation type="submission" date="2015-01" db="EMBL/GenBank/DDBJ databases">
        <authorList>
            <person name="Xiang T."/>
            <person name="Song Y."/>
            <person name="Huang L."/>
            <person name="Wang B."/>
            <person name="Wu P."/>
        </authorList>
    </citation>
    <scope>NUCLEOTIDE SEQUENCE</scope>
    <source>
        <strain evidence="2">RW10S2</strain>
    </source>
</reference>
<accession>A0A0N9MX22</accession>
<dbReference type="EMBL" id="KP698093">
    <property type="protein sequence ID" value="ALG76582.1"/>
    <property type="molecule type" value="Genomic_DNA"/>
</dbReference>